<dbReference type="InterPro" id="IPR008271">
    <property type="entry name" value="Ser/Thr_kinase_AS"/>
</dbReference>
<evidence type="ECO:0000256" key="4">
    <source>
        <dbReference type="ARBA" id="ARBA00022777"/>
    </source>
</evidence>
<dbReference type="Gene3D" id="1.10.510.10">
    <property type="entry name" value="Transferase(Phosphotransferase) domain 1"/>
    <property type="match status" value="1"/>
</dbReference>
<dbReference type="PANTHER" id="PTHR24351">
    <property type="entry name" value="RIBOSOMAL PROTEIN S6 KINASE"/>
    <property type="match status" value="1"/>
</dbReference>
<keyword evidence="4 8" id="KW-0418">Kinase</keyword>
<dbReference type="Pfam" id="PF00069">
    <property type="entry name" value="Pkinase"/>
    <property type="match status" value="1"/>
</dbReference>
<feature type="compositionally biased region" description="Polar residues" evidence="6">
    <location>
        <begin position="182"/>
        <end position="203"/>
    </location>
</feature>
<feature type="domain" description="Protein kinase" evidence="7">
    <location>
        <begin position="361"/>
        <end position="647"/>
    </location>
</feature>
<dbReference type="SMART" id="SM00220">
    <property type="entry name" value="S_TKc"/>
    <property type="match status" value="1"/>
</dbReference>
<feature type="region of interest" description="Disordered" evidence="6">
    <location>
        <begin position="101"/>
        <end position="204"/>
    </location>
</feature>
<evidence type="ECO:0000313" key="8">
    <source>
        <dbReference type="EMBL" id="KAF7361213.1"/>
    </source>
</evidence>
<evidence type="ECO:0000313" key="9">
    <source>
        <dbReference type="Proteomes" id="UP000623467"/>
    </source>
</evidence>
<dbReference type="PROSITE" id="PS00108">
    <property type="entry name" value="PROTEIN_KINASE_ST"/>
    <property type="match status" value="1"/>
</dbReference>
<evidence type="ECO:0000256" key="1">
    <source>
        <dbReference type="ARBA" id="ARBA00022527"/>
    </source>
</evidence>
<evidence type="ECO:0000256" key="6">
    <source>
        <dbReference type="SAM" id="MobiDB-lite"/>
    </source>
</evidence>
<evidence type="ECO:0000256" key="2">
    <source>
        <dbReference type="ARBA" id="ARBA00022679"/>
    </source>
</evidence>
<dbReference type="InterPro" id="IPR000719">
    <property type="entry name" value="Prot_kinase_dom"/>
</dbReference>
<sequence length="689" mass="75311">MFVVSLVRKVASGAKRRLKALKQPRYTPGRDRCDGSAPNSARTHSRTGSSSPVTDSAVDLTPDISQLGHKVNPIQRTYRISGPSLREGTAQRMQCAACGGVSARHSLPQSATGRVDPEETIPPAGVVNSTPSAADRSTRSRERDPPTERNNMNNPNGFPSSIEDTVCPSSPPSIPSIISQIDTGGTSSRSTNLTVPSNESNQIMDREAFKNCMKLALDRDPRPSNAPHATYPDNDERRSGELTSRVSACFSDPDDPIITNTNRTPGMLPVGSRSSRVPDLSTERSNPVGSSWTPTNITEFARQKHLVEDAIPQQSLQDFFFVPQLEADMHNLAEYVVKAMPRTFKDLDQELTVERPNCAGKIVYTGIASGTFGRVFRFTYPCRTGSLAVKIRIRSDPRLEPSRDVNSWNQEWKTEQQILNRLATSRPHPNLVNGYQFDFWAQGVGLTIFDYHPGNLLGMKSLECPDDNVKTRLYAAVAGEIASGLNHLHLLNIIHRDMKPGNVLIGWDGHCLITDYGACELRDSSNRAYNSSGNCIKQMPGDGVFTPGFTAPETMFAGMGGYATYTEASDFWSLGVTIYSLITDHKLDVSKDLTHAELNLDGGCCMAVAMKRHGCPDAVCGLVLKLCQLEPQDRMPGAEIVPLTETLITYARGIPGHGAPFTILHQGMEYHIEWNGLYGTSGPSYGTPA</sequence>
<evidence type="ECO:0000256" key="3">
    <source>
        <dbReference type="ARBA" id="ARBA00022741"/>
    </source>
</evidence>
<feature type="compositionally biased region" description="Polar residues" evidence="6">
    <location>
        <begin position="283"/>
        <end position="294"/>
    </location>
</feature>
<feature type="compositionally biased region" description="Polar residues" evidence="6">
    <location>
        <begin position="148"/>
        <end position="163"/>
    </location>
</feature>
<dbReference type="GO" id="GO:0004674">
    <property type="term" value="F:protein serine/threonine kinase activity"/>
    <property type="evidence" value="ECO:0007669"/>
    <property type="project" value="UniProtKB-KW"/>
</dbReference>
<dbReference type="SUPFAM" id="SSF56112">
    <property type="entry name" value="Protein kinase-like (PK-like)"/>
    <property type="match status" value="1"/>
</dbReference>
<dbReference type="Proteomes" id="UP000623467">
    <property type="component" value="Unassembled WGS sequence"/>
</dbReference>
<dbReference type="AlphaFoldDB" id="A0A8H7D719"/>
<feature type="compositionally biased region" description="Polar residues" evidence="6">
    <location>
        <begin position="37"/>
        <end position="54"/>
    </location>
</feature>
<feature type="compositionally biased region" description="Basic and acidic residues" evidence="6">
    <location>
        <begin position="136"/>
        <end position="147"/>
    </location>
</feature>
<evidence type="ECO:0000259" key="7">
    <source>
        <dbReference type="PROSITE" id="PS50011"/>
    </source>
</evidence>
<accession>A0A8H7D719</accession>
<dbReference type="GO" id="GO:0005524">
    <property type="term" value="F:ATP binding"/>
    <property type="evidence" value="ECO:0007669"/>
    <property type="project" value="UniProtKB-KW"/>
</dbReference>
<gene>
    <name evidence="8" type="ORF">MSAN_01153400</name>
</gene>
<reference evidence="8" key="1">
    <citation type="submission" date="2020-05" db="EMBL/GenBank/DDBJ databases">
        <title>Mycena genomes resolve the evolution of fungal bioluminescence.</title>
        <authorList>
            <person name="Tsai I.J."/>
        </authorList>
    </citation>
    <scope>NUCLEOTIDE SEQUENCE</scope>
    <source>
        <strain evidence="8">160909Yilan</strain>
    </source>
</reference>
<proteinExistence type="predicted"/>
<name>A0A8H7D719_9AGAR</name>
<dbReference type="OrthoDB" id="10252171at2759"/>
<feature type="region of interest" description="Disordered" evidence="6">
    <location>
        <begin position="218"/>
        <end position="294"/>
    </location>
</feature>
<keyword evidence="2" id="KW-0808">Transferase</keyword>
<dbReference type="EMBL" id="JACAZH010000008">
    <property type="protein sequence ID" value="KAF7361213.1"/>
    <property type="molecule type" value="Genomic_DNA"/>
</dbReference>
<evidence type="ECO:0000256" key="5">
    <source>
        <dbReference type="ARBA" id="ARBA00022840"/>
    </source>
</evidence>
<organism evidence="8 9">
    <name type="scientific">Mycena sanguinolenta</name>
    <dbReference type="NCBI Taxonomy" id="230812"/>
    <lineage>
        <taxon>Eukaryota</taxon>
        <taxon>Fungi</taxon>
        <taxon>Dikarya</taxon>
        <taxon>Basidiomycota</taxon>
        <taxon>Agaricomycotina</taxon>
        <taxon>Agaricomycetes</taxon>
        <taxon>Agaricomycetidae</taxon>
        <taxon>Agaricales</taxon>
        <taxon>Marasmiineae</taxon>
        <taxon>Mycenaceae</taxon>
        <taxon>Mycena</taxon>
    </lineage>
</organism>
<dbReference type="InterPro" id="IPR011009">
    <property type="entry name" value="Kinase-like_dom_sf"/>
</dbReference>
<dbReference type="CDD" id="cd00180">
    <property type="entry name" value="PKc"/>
    <property type="match status" value="1"/>
</dbReference>
<feature type="region of interest" description="Disordered" evidence="6">
    <location>
        <begin position="24"/>
        <end position="59"/>
    </location>
</feature>
<keyword evidence="5" id="KW-0067">ATP-binding</keyword>
<keyword evidence="3" id="KW-0547">Nucleotide-binding</keyword>
<comment type="caution">
    <text evidence="8">The sequence shown here is derived from an EMBL/GenBank/DDBJ whole genome shotgun (WGS) entry which is preliminary data.</text>
</comment>
<keyword evidence="1" id="KW-0723">Serine/threonine-protein kinase</keyword>
<dbReference type="PROSITE" id="PS50011">
    <property type="entry name" value="PROTEIN_KINASE_DOM"/>
    <property type="match status" value="1"/>
</dbReference>
<keyword evidence="9" id="KW-1185">Reference proteome</keyword>
<protein>
    <submittedName>
        <fullName evidence="8">Protein kinase</fullName>
    </submittedName>
</protein>